<comment type="caution">
    <text evidence="4">The sequence shown here is derived from an EMBL/GenBank/DDBJ whole genome shotgun (WGS) entry which is preliminary data.</text>
</comment>
<evidence type="ECO:0000259" key="3">
    <source>
        <dbReference type="PROSITE" id="PS01031"/>
    </source>
</evidence>
<dbReference type="InterPro" id="IPR008978">
    <property type="entry name" value="HSP20-like_chaperone"/>
</dbReference>
<dbReference type="InterPro" id="IPR031107">
    <property type="entry name" value="Small_HSP"/>
</dbReference>
<dbReference type="EMBL" id="BJYJ01000035">
    <property type="protein sequence ID" value="GEN77888.1"/>
    <property type="molecule type" value="Genomic_DNA"/>
</dbReference>
<keyword evidence="5" id="KW-1185">Reference proteome</keyword>
<dbReference type="InterPro" id="IPR002068">
    <property type="entry name" value="A-crystallin/Hsp20_dom"/>
</dbReference>
<name>A0A511YRR5_9FLAO</name>
<dbReference type="CDD" id="cd06464">
    <property type="entry name" value="ACD_sHsps-like"/>
    <property type="match status" value="1"/>
</dbReference>
<dbReference type="PROSITE" id="PS01031">
    <property type="entry name" value="SHSP"/>
    <property type="match status" value="1"/>
</dbReference>
<evidence type="ECO:0000256" key="1">
    <source>
        <dbReference type="PROSITE-ProRule" id="PRU00285"/>
    </source>
</evidence>
<dbReference type="Proteomes" id="UP000321863">
    <property type="component" value="Unassembled WGS sequence"/>
</dbReference>
<proteinExistence type="inferred from homology"/>
<sequence>MFNLKNSFVMSIVKRNNGSFLPANPRALFDDFFSRELFNWGNTNFSSTLTTVPSVNIRENDENFEVEVAAPGMEKEDFRITLDNNLLTISSSRKNETEESRSNYTRREFSYQSFQRSFELAKDVVDEEHIEARYDNGVLKLMIPKTEKARKQAPRLIEIQ</sequence>
<dbReference type="PANTHER" id="PTHR11527">
    <property type="entry name" value="HEAT-SHOCK PROTEIN 20 FAMILY MEMBER"/>
    <property type="match status" value="1"/>
</dbReference>
<feature type="domain" description="SHSP" evidence="3">
    <location>
        <begin position="46"/>
        <end position="160"/>
    </location>
</feature>
<organism evidence="4 5">
    <name type="scientific">Chryseobacterium hagamense</name>
    <dbReference type="NCBI Taxonomy" id="395935"/>
    <lineage>
        <taxon>Bacteria</taxon>
        <taxon>Pseudomonadati</taxon>
        <taxon>Bacteroidota</taxon>
        <taxon>Flavobacteriia</taxon>
        <taxon>Flavobacteriales</taxon>
        <taxon>Weeksellaceae</taxon>
        <taxon>Chryseobacterium group</taxon>
        <taxon>Chryseobacterium</taxon>
    </lineage>
</organism>
<comment type="similarity">
    <text evidence="1 2">Belongs to the small heat shock protein (HSP20) family.</text>
</comment>
<evidence type="ECO:0000256" key="2">
    <source>
        <dbReference type="RuleBase" id="RU003616"/>
    </source>
</evidence>
<dbReference type="Pfam" id="PF00011">
    <property type="entry name" value="HSP20"/>
    <property type="match status" value="1"/>
</dbReference>
<gene>
    <name evidence="4" type="ORF">CHA01nite_36280</name>
</gene>
<dbReference type="Gene3D" id="2.60.40.790">
    <property type="match status" value="1"/>
</dbReference>
<reference evidence="4 5" key="1">
    <citation type="submission" date="2019-07" db="EMBL/GenBank/DDBJ databases">
        <title>Whole genome shotgun sequence of Chryseobacterium hagamense NBRC 105253.</title>
        <authorList>
            <person name="Hosoyama A."/>
            <person name="Uohara A."/>
            <person name="Ohji S."/>
            <person name="Ichikawa N."/>
        </authorList>
    </citation>
    <scope>NUCLEOTIDE SEQUENCE [LARGE SCALE GENOMIC DNA]</scope>
    <source>
        <strain evidence="4 5">NBRC 105253</strain>
    </source>
</reference>
<evidence type="ECO:0000313" key="4">
    <source>
        <dbReference type="EMBL" id="GEN77888.1"/>
    </source>
</evidence>
<protein>
    <submittedName>
        <fullName evidence="4">Heat-shock protein</fullName>
    </submittedName>
</protein>
<evidence type="ECO:0000313" key="5">
    <source>
        <dbReference type="Proteomes" id="UP000321863"/>
    </source>
</evidence>
<accession>A0A511YRR5</accession>
<dbReference type="SUPFAM" id="SSF49764">
    <property type="entry name" value="HSP20-like chaperones"/>
    <property type="match status" value="1"/>
</dbReference>
<dbReference type="AlphaFoldDB" id="A0A511YRR5"/>